<accession>A0A917D5W9</accession>
<dbReference type="Proteomes" id="UP000644756">
    <property type="component" value="Unassembled WGS sequence"/>
</dbReference>
<name>A0A917D5W9_9BACL</name>
<evidence type="ECO:0000313" key="2">
    <source>
        <dbReference type="Proteomes" id="UP000644756"/>
    </source>
</evidence>
<evidence type="ECO:0000313" key="1">
    <source>
        <dbReference type="EMBL" id="GGG10816.1"/>
    </source>
</evidence>
<sequence length="65" mass="6780">MNGIEISATFPASENAHEAEHKLQALRVTDVAGGADGMSFTATVDAELVDRALHLIRQTGGTAES</sequence>
<protein>
    <submittedName>
        <fullName evidence="1">Uncharacterized protein</fullName>
    </submittedName>
</protein>
<reference evidence="1" key="2">
    <citation type="submission" date="2020-09" db="EMBL/GenBank/DDBJ databases">
        <authorList>
            <person name="Sun Q."/>
            <person name="Zhou Y."/>
        </authorList>
    </citation>
    <scope>NUCLEOTIDE SEQUENCE</scope>
    <source>
        <strain evidence="1">CGMCC 1.12987</strain>
    </source>
</reference>
<dbReference type="EMBL" id="BMGR01000009">
    <property type="protein sequence ID" value="GGG10816.1"/>
    <property type="molecule type" value="Genomic_DNA"/>
</dbReference>
<keyword evidence="2" id="KW-1185">Reference proteome</keyword>
<dbReference type="RefSeq" id="WP_188531839.1">
    <property type="nucleotide sequence ID" value="NZ_BMGR01000009.1"/>
</dbReference>
<gene>
    <name evidence="1" type="ORF">GCM10010916_29640</name>
</gene>
<organism evidence="1 2">
    <name type="scientific">Paenibacillus abyssi</name>
    <dbReference type="NCBI Taxonomy" id="1340531"/>
    <lineage>
        <taxon>Bacteria</taxon>
        <taxon>Bacillati</taxon>
        <taxon>Bacillota</taxon>
        <taxon>Bacilli</taxon>
        <taxon>Bacillales</taxon>
        <taxon>Paenibacillaceae</taxon>
        <taxon>Paenibacillus</taxon>
    </lineage>
</organism>
<proteinExistence type="predicted"/>
<comment type="caution">
    <text evidence="1">The sequence shown here is derived from an EMBL/GenBank/DDBJ whole genome shotgun (WGS) entry which is preliminary data.</text>
</comment>
<reference evidence="1" key="1">
    <citation type="journal article" date="2014" name="Int. J. Syst. Evol. Microbiol.">
        <title>Complete genome sequence of Corynebacterium casei LMG S-19264T (=DSM 44701T), isolated from a smear-ripened cheese.</title>
        <authorList>
            <consortium name="US DOE Joint Genome Institute (JGI-PGF)"/>
            <person name="Walter F."/>
            <person name="Albersmeier A."/>
            <person name="Kalinowski J."/>
            <person name="Ruckert C."/>
        </authorList>
    </citation>
    <scope>NUCLEOTIDE SEQUENCE</scope>
    <source>
        <strain evidence="1">CGMCC 1.12987</strain>
    </source>
</reference>
<dbReference type="AlphaFoldDB" id="A0A917D5W9"/>